<reference evidence="1" key="1">
    <citation type="submission" date="2022-03" db="EMBL/GenBank/DDBJ databases">
        <authorList>
            <person name="Lindestad O."/>
        </authorList>
    </citation>
    <scope>NUCLEOTIDE SEQUENCE</scope>
</reference>
<name>A0A8S4RFE7_9NEOP</name>
<dbReference type="EMBL" id="CAKXAJ010025106">
    <property type="protein sequence ID" value="CAH2235005.1"/>
    <property type="molecule type" value="Genomic_DNA"/>
</dbReference>
<dbReference type="OrthoDB" id="407509at2759"/>
<gene>
    <name evidence="1" type="primary">jg19003</name>
    <name evidence="1" type="ORF">PAEG_LOCUS12697</name>
</gene>
<evidence type="ECO:0000313" key="1">
    <source>
        <dbReference type="EMBL" id="CAH2235005.1"/>
    </source>
</evidence>
<dbReference type="AlphaFoldDB" id="A0A8S4RFE7"/>
<evidence type="ECO:0000313" key="2">
    <source>
        <dbReference type="Proteomes" id="UP000838756"/>
    </source>
</evidence>
<sequence length="89" mass="10443">MKRNFSHNIANIHCISSYYYVIKSEIRRRTRVTNIAQRVAKLKRQWAGHVARRTEGRWVPKVLEWQPRTGKRWAALVDPQPGGQSTSNE</sequence>
<proteinExistence type="predicted"/>
<accession>A0A8S4RFE7</accession>
<keyword evidence="2" id="KW-1185">Reference proteome</keyword>
<dbReference type="Proteomes" id="UP000838756">
    <property type="component" value="Unassembled WGS sequence"/>
</dbReference>
<organism evidence="1 2">
    <name type="scientific">Pararge aegeria aegeria</name>
    <dbReference type="NCBI Taxonomy" id="348720"/>
    <lineage>
        <taxon>Eukaryota</taxon>
        <taxon>Metazoa</taxon>
        <taxon>Ecdysozoa</taxon>
        <taxon>Arthropoda</taxon>
        <taxon>Hexapoda</taxon>
        <taxon>Insecta</taxon>
        <taxon>Pterygota</taxon>
        <taxon>Neoptera</taxon>
        <taxon>Endopterygota</taxon>
        <taxon>Lepidoptera</taxon>
        <taxon>Glossata</taxon>
        <taxon>Ditrysia</taxon>
        <taxon>Papilionoidea</taxon>
        <taxon>Nymphalidae</taxon>
        <taxon>Satyrinae</taxon>
        <taxon>Satyrini</taxon>
        <taxon>Parargina</taxon>
        <taxon>Pararge</taxon>
    </lineage>
</organism>
<protein>
    <submittedName>
        <fullName evidence="1">Jg19003 protein</fullName>
    </submittedName>
</protein>
<comment type="caution">
    <text evidence="1">The sequence shown here is derived from an EMBL/GenBank/DDBJ whole genome shotgun (WGS) entry which is preliminary data.</text>
</comment>